<dbReference type="PRINTS" id="PR00983">
    <property type="entry name" value="TRNASYNTHCYS"/>
</dbReference>
<feature type="binding site" evidence="12">
    <location>
        <position position="275"/>
    </location>
    <ligand>
        <name>ATP</name>
        <dbReference type="ChEBI" id="CHEBI:30616"/>
    </ligand>
</feature>
<evidence type="ECO:0000256" key="10">
    <source>
        <dbReference type="ARBA" id="ARBA00022917"/>
    </source>
</evidence>
<dbReference type="EC" id="6.1.1.16" evidence="12"/>
<dbReference type="NCBIfam" id="TIGR00435">
    <property type="entry name" value="cysS"/>
    <property type="match status" value="1"/>
</dbReference>
<sequence>MPLRLYNTLTRQVEAFEPLEDGRVTMYTCGPTVYDRAHIGNFRTFLAEDILRRFLRWKGYEVVQVRNLTDVDDRTIHAAVQRGVSLRELTAPFIDAFFEDHDRLGLQRAEYYPRATDYVDRMIDMVEKLVDGGFAYEADGSVYYDISRFPDYGRLAGLENIEVREGERETGDAEYAREDARDFVLWKGGERPEEGDVAVWDSPWGPGRPGWHLECSVMATAHLGQPFDIHSGGVDLIFPHHTNEIAQAEGAQGKPFARHWIHVKHMMLDGRKMSKSENHYFTVGDLLEKGSRPSAIRRLLASGHYRTEINFTLPGLEDATRSLERLLEFRRRLRDGREPEGQALDRLPQLAERALSEWEAALDDDLNLAAAWGALFTLVREANAALDEADGPVRATDADAVLDALASMDRVFGVLELADQETTEVSDDLRRWIEQQLADRAEARQQKDFSRADAIREALAEAGVEVEDTPAGPRWRLVRQS</sequence>
<evidence type="ECO:0000256" key="6">
    <source>
        <dbReference type="ARBA" id="ARBA00022723"/>
    </source>
</evidence>
<dbReference type="Pfam" id="PF09190">
    <property type="entry name" value="DALR_2"/>
    <property type="match status" value="1"/>
</dbReference>
<keyword evidence="10 12" id="KW-0648">Protein biosynthesis</keyword>
<dbReference type="SUPFAM" id="SSF47323">
    <property type="entry name" value="Anticodon-binding domain of a subclass of class I aminoacyl-tRNA synthetases"/>
    <property type="match status" value="1"/>
</dbReference>
<feature type="binding site" evidence="12">
    <location>
        <position position="29"/>
    </location>
    <ligand>
        <name>Zn(2+)</name>
        <dbReference type="ChEBI" id="CHEBI:29105"/>
    </ligand>
</feature>
<dbReference type="Pfam" id="PF01406">
    <property type="entry name" value="tRNA-synt_1e"/>
    <property type="match status" value="1"/>
</dbReference>
<name>A0AAE4Z7R5_9BACT</name>
<evidence type="ECO:0000256" key="11">
    <source>
        <dbReference type="ARBA" id="ARBA00023146"/>
    </source>
</evidence>
<dbReference type="CDD" id="cd00672">
    <property type="entry name" value="CysRS_core"/>
    <property type="match status" value="1"/>
</dbReference>
<dbReference type="InterPro" id="IPR024909">
    <property type="entry name" value="Cys-tRNA/MSH_ligase"/>
</dbReference>
<gene>
    <name evidence="12" type="primary">cysS</name>
    <name evidence="14" type="ORF">GWO12_09650</name>
</gene>
<dbReference type="InterPro" id="IPR056411">
    <property type="entry name" value="CysS_C"/>
</dbReference>
<proteinExistence type="inferred from homology"/>
<evidence type="ECO:0000313" key="15">
    <source>
        <dbReference type="Proteomes" id="UP000702544"/>
    </source>
</evidence>
<reference evidence="14 15" key="1">
    <citation type="submission" date="2020-01" db="EMBL/GenBank/DDBJ databases">
        <title>Genomes assembled from Gulf of Kutch pelagic sediment metagenomes.</title>
        <authorList>
            <person name="Chandrashekar M."/>
            <person name="Mahajan M.S."/>
            <person name="Dave K.J."/>
            <person name="Vatsa P."/>
            <person name="Nathani N.M."/>
        </authorList>
    </citation>
    <scope>NUCLEOTIDE SEQUENCE [LARGE SCALE GENOMIC DNA]</scope>
    <source>
        <strain evidence="14">KS3-K002</strain>
    </source>
</reference>
<dbReference type="HAMAP" id="MF_00041">
    <property type="entry name" value="Cys_tRNA_synth"/>
    <property type="match status" value="1"/>
</dbReference>
<dbReference type="AlphaFoldDB" id="A0AAE4Z7R5"/>
<feature type="short sequence motif" description="'HIGH' region" evidence="12">
    <location>
        <begin position="31"/>
        <end position="41"/>
    </location>
</feature>
<evidence type="ECO:0000256" key="5">
    <source>
        <dbReference type="ARBA" id="ARBA00022598"/>
    </source>
</evidence>
<evidence type="ECO:0000313" key="14">
    <source>
        <dbReference type="EMBL" id="NIR75354.1"/>
    </source>
</evidence>
<evidence type="ECO:0000256" key="9">
    <source>
        <dbReference type="ARBA" id="ARBA00022840"/>
    </source>
</evidence>
<dbReference type="PANTHER" id="PTHR10890">
    <property type="entry name" value="CYSTEINYL-TRNA SYNTHETASE"/>
    <property type="match status" value="1"/>
</dbReference>
<keyword evidence="11 12" id="KW-0030">Aminoacyl-tRNA synthetase</keyword>
<dbReference type="EMBL" id="JAACAK010000075">
    <property type="protein sequence ID" value="NIR75354.1"/>
    <property type="molecule type" value="Genomic_DNA"/>
</dbReference>
<comment type="catalytic activity">
    <reaction evidence="12">
        <text>tRNA(Cys) + L-cysteine + ATP = L-cysteinyl-tRNA(Cys) + AMP + diphosphate</text>
        <dbReference type="Rhea" id="RHEA:17773"/>
        <dbReference type="Rhea" id="RHEA-COMP:9661"/>
        <dbReference type="Rhea" id="RHEA-COMP:9679"/>
        <dbReference type="ChEBI" id="CHEBI:30616"/>
        <dbReference type="ChEBI" id="CHEBI:33019"/>
        <dbReference type="ChEBI" id="CHEBI:35235"/>
        <dbReference type="ChEBI" id="CHEBI:78442"/>
        <dbReference type="ChEBI" id="CHEBI:78517"/>
        <dbReference type="ChEBI" id="CHEBI:456215"/>
        <dbReference type="EC" id="6.1.1.16"/>
    </reaction>
</comment>
<comment type="similarity">
    <text evidence="2 12">Belongs to the class-I aminoacyl-tRNA synthetase family.</text>
</comment>
<comment type="caution">
    <text evidence="14">The sequence shown here is derived from an EMBL/GenBank/DDBJ whole genome shotgun (WGS) entry which is preliminary data.</text>
</comment>
<dbReference type="GO" id="GO:0004817">
    <property type="term" value="F:cysteine-tRNA ligase activity"/>
    <property type="evidence" value="ECO:0007669"/>
    <property type="project" value="UniProtKB-UniRule"/>
</dbReference>
<dbReference type="GO" id="GO:0005829">
    <property type="term" value="C:cytosol"/>
    <property type="evidence" value="ECO:0007669"/>
    <property type="project" value="TreeGrafter"/>
</dbReference>
<dbReference type="GO" id="GO:0008270">
    <property type="term" value="F:zinc ion binding"/>
    <property type="evidence" value="ECO:0007669"/>
    <property type="project" value="UniProtKB-UniRule"/>
</dbReference>
<evidence type="ECO:0000256" key="12">
    <source>
        <dbReference type="HAMAP-Rule" id="MF_00041"/>
    </source>
</evidence>
<evidence type="ECO:0000256" key="4">
    <source>
        <dbReference type="ARBA" id="ARBA00022490"/>
    </source>
</evidence>
<dbReference type="Gene3D" id="3.40.50.620">
    <property type="entry name" value="HUPs"/>
    <property type="match status" value="1"/>
</dbReference>
<organism evidence="14 15">
    <name type="scientific">Candidatus Kutchimonas denitrificans</name>
    <dbReference type="NCBI Taxonomy" id="3056748"/>
    <lineage>
        <taxon>Bacteria</taxon>
        <taxon>Pseudomonadati</taxon>
        <taxon>Gemmatimonadota</taxon>
        <taxon>Gemmatimonadia</taxon>
        <taxon>Candidatus Palauibacterales</taxon>
        <taxon>Candidatus Palauibacteraceae</taxon>
        <taxon>Candidatus Kutchimonas</taxon>
    </lineage>
</organism>
<dbReference type="InterPro" id="IPR014729">
    <property type="entry name" value="Rossmann-like_a/b/a_fold"/>
</dbReference>
<dbReference type="InterPro" id="IPR009080">
    <property type="entry name" value="tRNAsynth_Ia_anticodon-bd"/>
</dbReference>
<evidence type="ECO:0000256" key="7">
    <source>
        <dbReference type="ARBA" id="ARBA00022741"/>
    </source>
</evidence>
<comment type="cofactor">
    <cofactor evidence="12">
        <name>Zn(2+)</name>
        <dbReference type="ChEBI" id="CHEBI:29105"/>
    </cofactor>
    <text evidence="12">Binds 1 zinc ion per subunit.</text>
</comment>
<feature type="domain" description="Cysteinyl-tRNA synthetase class Ia DALR" evidence="13">
    <location>
        <begin position="357"/>
        <end position="423"/>
    </location>
</feature>
<keyword evidence="5 12" id="KW-0436">Ligase</keyword>
<evidence type="ECO:0000256" key="1">
    <source>
        <dbReference type="ARBA" id="ARBA00004496"/>
    </source>
</evidence>
<keyword evidence="4 12" id="KW-0963">Cytoplasm</keyword>
<evidence type="ECO:0000259" key="13">
    <source>
        <dbReference type="SMART" id="SM00840"/>
    </source>
</evidence>
<keyword evidence="7 12" id="KW-0547">Nucleotide-binding</keyword>
<evidence type="ECO:0000256" key="2">
    <source>
        <dbReference type="ARBA" id="ARBA00005594"/>
    </source>
</evidence>
<dbReference type="SMART" id="SM00840">
    <property type="entry name" value="DALR_2"/>
    <property type="match status" value="1"/>
</dbReference>
<feature type="binding site" evidence="12">
    <location>
        <position position="215"/>
    </location>
    <ligand>
        <name>Zn(2+)</name>
        <dbReference type="ChEBI" id="CHEBI:29105"/>
    </ligand>
</feature>
<dbReference type="InterPro" id="IPR015803">
    <property type="entry name" value="Cys-tRNA-ligase"/>
</dbReference>
<dbReference type="GO" id="GO:0005524">
    <property type="term" value="F:ATP binding"/>
    <property type="evidence" value="ECO:0007669"/>
    <property type="project" value="UniProtKB-UniRule"/>
</dbReference>
<dbReference type="InterPro" id="IPR032678">
    <property type="entry name" value="tRNA-synt_1_cat_dom"/>
</dbReference>
<dbReference type="SUPFAM" id="SSF52374">
    <property type="entry name" value="Nucleotidylyl transferase"/>
    <property type="match status" value="1"/>
</dbReference>
<comment type="subcellular location">
    <subcellularLocation>
        <location evidence="1 12">Cytoplasm</location>
    </subcellularLocation>
</comment>
<evidence type="ECO:0000256" key="8">
    <source>
        <dbReference type="ARBA" id="ARBA00022833"/>
    </source>
</evidence>
<keyword evidence="6 12" id="KW-0479">Metal-binding</keyword>
<feature type="binding site" evidence="12">
    <location>
        <position position="240"/>
    </location>
    <ligand>
        <name>Zn(2+)</name>
        <dbReference type="ChEBI" id="CHEBI:29105"/>
    </ligand>
</feature>
<keyword evidence="9 12" id="KW-0067">ATP-binding</keyword>
<accession>A0AAE4Z7R5</accession>
<feature type="binding site" evidence="12">
    <location>
        <position position="244"/>
    </location>
    <ligand>
        <name>Zn(2+)</name>
        <dbReference type="ChEBI" id="CHEBI:29105"/>
    </ligand>
</feature>
<keyword evidence="8 12" id="KW-0862">Zinc</keyword>
<dbReference type="PANTHER" id="PTHR10890:SF3">
    <property type="entry name" value="CYSTEINE--TRNA LIGASE, CYTOPLASMIC"/>
    <property type="match status" value="1"/>
</dbReference>
<evidence type="ECO:0000256" key="3">
    <source>
        <dbReference type="ARBA" id="ARBA00011245"/>
    </source>
</evidence>
<dbReference type="Proteomes" id="UP000702544">
    <property type="component" value="Unassembled WGS sequence"/>
</dbReference>
<dbReference type="Pfam" id="PF23493">
    <property type="entry name" value="CysS_C"/>
    <property type="match status" value="1"/>
</dbReference>
<dbReference type="GO" id="GO:0006423">
    <property type="term" value="P:cysteinyl-tRNA aminoacylation"/>
    <property type="evidence" value="ECO:0007669"/>
    <property type="project" value="UniProtKB-UniRule"/>
</dbReference>
<dbReference type="Gene3D" id="1.20.120.1910">
    <property type="entry name" value="Cysteine-tRNA ligase, C-terminal anti-codon recognition domain"/>
    <property type="match status" value="1"/>
</dbReference>
<dbReference type="InterPro" id="IPR015273">
    <property type="entry name" value="Cys-tRNA-synt_Ia_DALR"/>
</dbReference>
<feature type="short sequence motif" description="'KMSKS' region" evidence="12">
    <location>
        <begin position="272"/>
        <end position="276"/>
    </location>
</feature>
<protein>
    <recommendedName>
        <fullName evidence="12">Cysteine--tRNA ligase</fullName>
        <ecNumber evidence="12">6.1.1.16</ecNumber>
    </recommendedName>
    <alternativeName>
        <fullName evidence="12">Cysteinyl-tRNA synthetase</fullName>
        <shortName evidence="12">CysRS</shortName>
    </alternativeName>
</protein>
<comment type="subunit">
    <text evidence="3 12">Monomer.</text>
</comment>